<dbReference type="SUPFAM" id="SSF51703">
    <property type="entry name" value="Cobalamin (vitamin B12)-dependent enzymes"/>
    <property type="match status" value="1"/>
</dbReference>
<dbReference type="GO" id="GO:0003824">
    <property type="term" value="F:catalytic activity"/>
    <property type="evidence" value="ECO:0007669"/>
    <property type="project" value="InterPro"/>
</dbReference>
<dbReference type="InterPro" id="IPR015130">
    <property type="entry name" value="Lys-AminoMut_A"/>
</dbReference>
<evidence type="ECO:0000259" key="1">
    <source>
        <dbReference type="Pfam" id="PF16552"/>
    </source>
</evidence>
<evidence type="ECO:0000313" key="3">
    <source>
        <dbReference type="Proteomes" id="UP000002156"/>
    </source>
</evidence>
<evidence type="ECO:0000313" key="2">
    <source>
        <dbReference type="EMBL" id="ABY94698.1"/>
    </source>
</evidence>
<keyword evidence="3" id="KW-1185">Reference proteome</keyword>
<reference evidence="3" key="1">
    <citation type="submission" date="2008-01" db="EMBL/GenBank/DDBJ databases">
        <title>Complete sequence of Thermoanaerobacter pseudethanolicus 39E.</title>
        <authorList>
            <person name="Copeland A."/>
            <person name="Lucas S."/>
            <person name="Lapidus A."/>
            <person name="Barry K."/>
            <person name="Glavina del Rio T."/>
            <person name="Dalin E."/>
            <person name="Tice H."/>
            <person name="Pitluck S."/>
            <person name="Bruce D."/>
            <person name="Goodwin L."/>
            <person name="Saunders E."/>
            <person name="Brettin T."/>
            <person name="Detter J.C."/>
            <person name="Han C."/>
            <person name="Schmutz J."/>
            <person name="Larimer F."/>
            <person name="Land M."/>
            <person name="Hauser L."/>
            <person name="Kyrpides N."/>
            <person name="Lykidis A."/>
            <person name="Hemme C."/>
            <person name="Fields M.W."/>
            <person name="He Z."/>
            <person name="Zhou J."/>
            <person name="Richardson P."/>
        </authorList>
    </citation>
    <scope>NUCLEOTIDE SEQUENCE [LARGE SCALE GENOMIC DNA]</scope>
    <source>
        <strain evidence="3">ATCC 33223 / DSM 2355 / 39E</strain>
    </source>
</reference>
<gene>
    <name evidence="2" type="ordered locus">Teth39_1043</name>
</gene>
<organism evidence="2 3">
    <name type="scientific">Thermoanaerobacter pseudethanolicus (strain ATCC 33223 / 39E)</name>
    <name type="common">Clostridium thermohydrosulfuricum</name>
    <dbReference type="NCBI Taxonomy" id="340099"/>
    <lineage>
        <taxon>Bacteria</taxon>
        <taxon>Bacillati</taxon>
        <taxon>Bacillota</taxon>
        <taxon>Clostridia</taxon>
        <taxon>Thermoanaerobacterales</taxon>
        <taxon>Thermoanaerobacteraceae</taxon>
        <taxon>Thermoanaerobacter</taxon>
    </lineage>
</organism>
<dbReference type="HOGENOM" id="CLU_153213_0_0_9"/>
<sequence>MKRVDDFETRSKHLQHMTDEELDAYFWELAEKIVDPLIESAYYHTSPSIERSVLLRMGFSGIEAKEIVNRIEERGLLPKGAGNIVLKVAERLKKRLPCCWKSHS</sequence>
<protein>
    <recommendedName>
        <fullName evidence="1">D-Lysine 5,6-aminomutase alpha subunit domain-containing protein</fullName>
    </recommendedName>
</protein>
<dbReference type="Pfam" id="PF16552">
    <property type="entry name" value="OAM_alpha"/>
    <property type="match status" value="1"/>
</dbReference>
<dbReference type="STRING" id="340099.Teth39_1043"/>
<dbReference type="GO" id="GO:0031419">
    <property type="term" value="F:cobalamin binding"/>
    <property type="evidence" value="ECO:0007669"/>
    <property type="project" value="InterPro"/>
</dbReference>
<dbReference type="Gene3D" id="1.10.8.1000">
    <property type="entry name" value="Ornithine 4,5 aminomutase S component, alpha subunit-like"/>
    <property type="match status" value="1"/>
</dbReference>
<dbReference type="Proteomes" id="UP000002156">
    <property type="component" value="Chromosome"/>
</dbReference>
<dbReference type="EMBL" id="CP000924">
    <property type="protein sequence ID" value="ABY94698.1"/>
    <property type="molecule type" value="Genomic_DNA"/>
</dbReference>
<name>B0K985_THEP3</name>
<accession>B0K985</accession>
<dbReference type="InterPro" id="IPR016176">
    <property type="entry name" value="Cbl-dep_enz_cat"/>
</dbReference>
<feature type="domain" description="D-Lysine 5,6-aminomutase alpha subunit" evidence="1">
    <location>
        <begin position="2"/>
        <end position="92"/>
    </location>
</feature>
<dbReference type="Gene3D" id="6.10.250.2220">
    <property type="match status" value="1"/>
</dbReference>
<dbReference type="AlphaFoldDB" id="B0K985"/>
<proteinExistence type="predicted"/>
<dbReference type="KEGG" id="tpd:Teth39_1043"/>
<dbReference type="eggNOG" id="ENOG5032S0N">
    <property type="taxonomic scope" value="Bacteria"/>
</dbReference>